<keyword evidence="2 4" id="KW-0238">DNA-binding</keyword>
<dbReference type="GO" id="GO:0003700">
    <property type="term" value="F:DNA-binding transcription factor activity"/>
    <property type="evidence" value="ECO:0007669"/>
    <property type="project" value="TreeGrafter"/>
</dbReference>
<gene>
    <name evidence="6" type="ORF">GCM10017581_101080</name>
</gene>
<evidence type="ECO:0000256" key="1">
    <source>
        <dbReference type="ARBA" id="ARBA00023015"/>
    </source>
</evidence>
<accession>A0A9W6KW74</accession>
<sequence>MPALAPDERRAALIAATLPLLMTHGATVTTRQIAEAAGVAEGTIFGVFPDKASLLAATLRHAFDPAPMLLALSAIDPAADLRQRLRDAAAIMIRRIEASIPLMMLVRTMQFPPDESPMAALMEGRRQLTAAVARLIEPDRHLLRRSPETAAGLLFALIGISTRGMLPDEDLTPDEIVAVLLDGLLTPPDPGEA</sequence>
<reference evidence="6" key="1">
    <citation type="journal article" date="2014" name="Int. J. Syst. Evol. Microbiol.">
        <title>Complete genome sequence of Corynebacterium casei LMG S-19264T (=DSM 44701T), isolated from a smear-ripened cheese.</title>
        <authorList>
            <consortium name="US DOE Joint Genome Institute (JGI-PGF)"/>
            <person name="Walter F."/>
            <person name="Albersmeier A."/>
            <person name="Kalinowski J."/>
            <person name="Ruckert C."/>
        </authorList>
    </citation>
    <scope>NUCLEOTIDE SEQUENCE</scope>
    <source>
        <strain evidence="6">VKM Ac-1321</strain>
    </source>
</reference>
<keyword evidence="1" id="KW-0805">Transcription regulation</keyword>
<dbReference type="SUPFAM" id="SSF46689">
    <property type="entry name" value="Homeodomain-like"/>
    <property type="match status" value="1"/>
</dbReference>
<evidence type="ECO:0000256" key="3">
    <source>
        <dbReference type="ARBA" id="ARBA00023163"/>
    </source>
</evidence>
<dbReference type="InterPro" id="IPR050109">
    <property type="entry name" value="HTH-type_TetR-like_transc_reg"/>
</dbReference>
<evidence type="ECO:0000256" key="4">
    <source>
        <dbReference type="PROSITE-ProRule" id="PRU00335"/>
    </source>
</evidence>
<dbReference type="PANTHER" id="PTHR30055">
    <property type="entry name" value="HTH-TYPE TRANSCRIPTIONAL REGULATOR RUTR"/>
    <property type="match status" value="1"/>
</dbReference>
<evidence type="ECO:0000256" key="2">
    <source>
        <dbReference type="ARBA" id="ARBA00023125"/>
    </source>
</evidence>
<dbReference type="PROSITE" id="PS50977">
    <property type="entry name" value="HTH_TETR_2"/>
    <property type="match status" value="1"/>
</dbReference>
<proteinExistence type="predicted"/>
<reference evidence="6" key="2">
    <citation type="submission" date="2023-01" db="EMBL/GenBank/DDBJ databases">
        <authorList>
            <person name="Sun Q."/>
            <person name="Evtushenko L."/>
        </authorList>
    </citation>
    <scope>NUCLEOTIDE SEQUENCE</scope>
    <source>
        <strain evidence="6">VKM Ac-1321</strain>
    </source>
</reference>
<dbReference type="Gene3D" id="1.10.10.60">
    <property type="entry name" value="Homeodomain-like"/>
    <property type="match status" value="1"/>
</dbReference>
<dbReference type="InterPro" id="IPR009057">
    <property type="entry name" value="Homeodomain-like_sf"/>
</dbReference>
<protein>
    <recommendedName>
        <fullName evidence="5">HTH tetR-type domain-containing protein</fullName>
    </recommendedName>
</protein>
<feature type="DNA-binding region" description="H-T-H motif" evidence="4">
    <location>
        <begin position="29"/>
        <end position="48"/>
    </location>
</feature>
<dbReference type="Gene3D" id="1.10.357.10">
    <property type="entry name" value="Tetracycline Repressor, domain 2"/>
    <property type="match status" value="1"/>
</dbReference>
<keyword evidence="7" id="KW-1185">Reference proteome</keyword>
<evidence type="ECO:0000259" key="5">
    <source>
        <dbReference type="PROSITE" id="PS50977"/>
    </source>
</evidence>
<dbReference type="GO" id="GO:0000976">
    <property type="term" value="F:transcription cis-regulatory region binding"/>
    <property type="evidence" value="ECO:0007669"/>
    <property type="project" value="TreeGrafter"/>
</dbReference>
<dbReference type="PRINTS" id="PR00455">
    <property type="entry name" value="HTHTETR"/>
</dbReference>
<evidence type="ECO:0000313" key="7">
    <source>
        <dbReference type="Proteomes" id="UP001143480"/>
    </source>
</evidence>
<keyword evidence="3" id="KW-0804">Transcription</keyword>
<dbReference type="InterPro" id="IPR001647">
    <property type="entry name" value="HTH_TetR"/>
</dbReference>
<dbReference type="EMBL" id="BSFP01000140">
    <property type="protein sequence ID" value="GLL08347.1"/>
    <property type="molecule type" value="Genomic_DNA"/>
</dbReference>
<feature type="domain" description="HTH tetR-type" evidence="5">
    <location>
        <begin position="7"/>
        <end position="66"/>
    </location>
</feature>
<evidence type="ECO:0000313" key="6">
    <source>
        <dbReference type="EMBL" id="GLL08347.1"/>
    </source>
</evidence>
<name>A0A9W6KW74_9ACTN</name>
<organism evidence="6 7">
    <name type="scientific">Dactylosporangium matsuzakiense</name>
    <dbReference type="NCBI Taxonomy" id="53360"/>
    <lineage>
        <taxon>Bacteria</taxon>
        <taxon>Bacillati</taxon>
        <taxon>Actinomycetota</taxon>
        <taxon>Actinomycetes</taxon>
        <taxon>Micromonosporales</taxon>
        <taxon>Micromonosporaceae</taxon>
        <taxon>Dactylosporangium</taxon>
    </lineage>
</organism>
<comment type="caution">
    <text evidence="6">The sequence shown here is derived from an EMBL/GenBank/DDBJ whole genome shotgun (WGS) entry which is preliminary data.</text>
</comment>
<dbReference type="AlphaFoldDB" id="A0A9W6KW74"/>
<dbReference type="Proteomes" id="UP001143480">
    <property type="component" value="Unassembled WGS sequence"/>
</dbReference>
<dbReference type="PANTHER" id="PTHR30055:SF240">
    <property type="entry name" value="HTH-TYPE TRANSCRIPTIONAL REGULATOR ACRR"/>
    <property type="match status" value="1"/>
</dbReference>
<dbReference type="Pfam" id="PF00440">
    <property type="entry name" value="TetR_N"/>
    <property type="match status" value="1"/>
</dbReference>